<keyword evidence="4" id="KW-1185">Reference proteome</keyword>
<dbReference type="AlphaFoldDB" id="A0A150H3L0"/>
<dbReference type="Pfam" id="PF00176">
    <property type="entry name" value="SNF2-rel_dom"/>
    <property type="match status" value="1"/>
</dbReference>
<evidence type="ECO:0000259" key="2">
    <source>
        <dbReference type="PROSITE" id="PS51192"/>
    </source>
</evidence>
<dbReference type="GO" id="GO:0015616">
    <property type="term" value="F:DNA translocase activity"/>
    <property type="evidence" value="ECO:0007669"/>
    <property type="project" value="TreeGrafter"/>
</dbReference>
<dbReference type="InterPro" id="IPR027417">
    <property type="entry name" value="P-loop_NTPase"/>
</dbReference>
<dbReference type="InterPro" id="IPR038718">
    <property type="entry name" value="SNF2-like_sf"/>
</dbReference>
<dbReference type="PANTHER" id="PTHR45629">
    <property type="entry name" value="SNF2/RAD54 FAMILY MEMBER"/>
    <property type="match status" value="1"/>
</dbReference>
<dbReference type="OrthoDB" id="413460at2759"/>
<proteinExistence type="predicted"/>
<dbReference type="GO" id="GO:0005524">
    <property type="term" value="F:ATP binding"/>
    <property type="evidence" value="ECO:0007669"/>
    <property type="project" value="InterPro"/>
</dbReference>
<name>A0A150H3L0_GONPE</name>
<comment type="caution">
    <text evidence="3">The sequence shown here is derived from an EMBL/GenBank/DDBJ whole genome shotgun (WGS) entry which is preliminary data.</text>
</comment>
<dbReference type="InterPro" id="IPR050496">
    <property type="entry name" value="SNF2_RAD54_helicase_repair"/>
</dbReference>
<dbReference type="Pfam" id="PF00686">
    <property type="entry name" value="CBM_20"/>
    <property type="match status" value="1"/>
</dbReference>
<dbReference type="SMART" id="SM01065">
    <property type="entry name" value="CBM_2"/>
    <property type="match status" value="1"/>
</dbReference>
<dbReference type="SUPFAM" id="SSF52540">
    <property type="entry name" value="P-loop containing nucleoside triphosphate hydrolases"/>
    <property type="match status" value="1"/>
</dbReference>
<sequence>MPQPAIELDVDALHKRLEARAKAMIQLEEQEVASRTKVKFVLKQKVGLGEVWKIVGKCPELGKMLPEVAPNMQWNNGDVWTLEAKIRPGTFIYKAVLRKPDGEYLWEDGKDRVLEPAAERLVLDSPVSSSVEEASDGEEESCRALSSDDPEPFFERLAPSVDATAPAPSSGGPPEEGSLVLGERRQYVLPAPIAKKLYPHQVQGVKWLWSLFEMQQGGILGDDMGLGKTMQCSAFLAGLFSCRLIKRAIIVAPKTLLPHWTKELSVCGLRQLTREFFGSSESERGSALRSVVQGRGVLVTTYGMVQHNAAQLAGPKYGSASEDFGWDVMLLDEGHKIKNPKMKLVEELKKLPTRINVIISGTPIQNNLMEMHSLFSFAGHDGLLGDAKAFKKNYERPITKGLDKEASARERQTGAAIAAELRKRVEPFFLRREKKDVLPDSSTEGRSAAGDSTSGRTETDGAGPSTSAGPSTEGPRAQGLPRKTDLVVWVRLTALQRKIYTAFLHTDSVRQVLNDNGSPLAAITVLKKICDHPALLSARAANNVIAGAHRRVGRIVRRVMQQFDYILAGVITREDGCSRV</sequence>
<evidence type="ECO:0000313" key="4">
    <source>
        <dbReference type="Proteomes" id="UP000075714"/>
    </source>
</evidence>
<dbReference type="InterPro" id="IPR013783">
    <property type="entry name" value="Ig-like_fold"/>
</dbReference>
<protein>
    <recommendedName>
        <fullName evidence="2">Helicase ATP-binding domain-containing protein</fullName>
    </recommendedName>
</protein>
<organism evidence="3 4">
    <name type="scientific">Gonium pectorale</name>
    <name type="common">Green alga</name>
    <dbReference type="NCBI Taxonomy" id="33097"/>
    <lineage>
        <taxon>Eukaryota</taxon>
        <taxon>Viridiplantae</taxon>
        <taxon>Chlorophyta</taxon>
        <taxon>core chlorophytes</taxon>
        <taxon>Chlorophyceae</taxon>
        <taxon>CS clade</taxon>
        <taxon>Chlamydomonadales</taxon>
        <taxon>Volvocaceae</taxon>
        <taxon>Gonium</taxon>
    </lineage>
</organism>
<dbReference type="STRING" id="33097.A0A150H3L0"/>
<reference evidence="4" key="1">
    <citation type="journal article" date="2016" name="Nat. Commun.">
        <title>The Gonium pectorale genome demonstrates co-option of cell cycle regulation during the evolution of multicellularity.</title>
        <authorList>
            <person name="Hanschen E.R."/>
            <person name="Marriage T.N."/>
            <person name="Ferris P.J."/>
            <person name="Hamaji T."/>
            <person name="Toyoda A."/>
            <person name="Fujiyama A."/>
            <person name="Neme R."/>
            <person name="Noguchi H."/>
            <person name="Minakuchi Y."/>
            <person name="Suzuki M."/>
            <person name="Kawai-Toyooka H."/>
            <person name="Smith D.R."/>
            <person name="Sparks H."/>
            <person name="Anderson J."/>
            <person name="Bakaric R."/>
            <person name="Luria V."/>
            <person name="Karger A."/>
            <person name="Kirschner M.W."/>
            <person name="Durand P.M."/>
            <person name="Michod R.E."/>
            <person name="Nozaki H."/>
            <person name="Olson B.J."/>
        </authorList>
    </citation>
    <scope>NUCLEOTIDE SEQUENCE [LARGE SCALE GENOMIC DNA]</scope>
    <source>
        <strain evidence="4">NIES-2863</strain>
    </source>
</reference>
<dbReference type="InterPro" id="IPR002044">
    <property type="entry name" value="CBM20"/>
</dbReference>
<dbReference type="EMBL" id="LSYV01000002">
    <property type="protein sequence ID" value="KXZ56757.1"/>
    <property type="molecule type" value="Genomic_DNA"/>
</dbReference>
<dbReference type="InterPro" id="IPR013784">
    <property type="entry name" value="Carb-bd-like_fold"/>
</dbReference>
<evidence type="ECO:0000313" key="3">
    <source>
        <dbReference type="EMBL" id="KXZ56757.1"/>
    </source>
</evidence>
<accession>A0A150H3L0</accession>
<dbReference type="InterPro" id="IPR014001">
    <property type="entry name" value="Helicase_ATP-bd"/>
</dbReference>
<dbReference type="Gene3D" id="3.40.50.10810">
    <property type="entry name" value="Tandem AAA-ATPase domain"/>
    <property type="match status" value="1"/>
</dbReference>
<gene>
    <name evidence="3" type="ORF">GPECTOR_1g682</name>
</gene>
<feature type="domain" description="Helicase ATP-binding" evidence="2">
    <location>
        <begin position="209"/>
        <end position="381"/>
    </location>
</feature>
<dbReference type="GO" id="GO:2001070">
    <property type="term" value="F:starch binding"/>
    <property type="evidence" value="ECO:0007669"/>
    <property type="project" value="InterPro"/>
</dbReference>
<feature type="compositionally biased region" description="Polar residues" evidence="1">
    <location>
        <begin position="440"/>
        <end position="456"/>
    </location>
</feature>
<feature type="region of interest" description="Disordered" evidence="1">
    <location>
        <begin position="125"/>
        <end position="150"/>
    </location>
</feature>
<dbReference type="SMART" id="SM00487">
    <property type="entry name" value="DEXDc"/>
    <property type="match status" value="1"/>
</dbReference>
<feature type="region of interest" description="Disordered" evidence="1">
    <location>
        <begin position="436"/>
        <end position="479"/>
    </location>
</feature>
<dbReference type="InterPro" id="IPR000330">
    <property type="entry name" value="SNF2_N"/>
</dbReference>
<evidence type="ECO:0000256" key="1">
    <source>
        <dbReference type="SAM" id="MobiDB-lite"/>
    </source>
</evidence>
<dbReference type="Proteomes" id="UP000075714">
    <property type="component" value="Unassembled WGS sequence"/>
</dbReference>
<dbReference type="PANTHER" id="PTHR45629:SF7">
    <property type="entry name" value="DNA EXCISION REPAIR PROTEIN ERCC-6-RELATED"/>
    <property type="match status" value="1"/>
</dbReference>
<dbReference type="SUPFAM" id="SSF49452">
    <property type="entry name" value="Starch-binding domain-like"/>
    <property type="match status" value="1"/>
</dbReference>
<dbReference type="Gene3D" id="2.60.40.10">
    <property type="entry name" value="Immunoglobulins"/>
    <property type="match status" value="1"/>
</dbReference>
<dbReference type="Gene3D" id="1.20.120.850">
    <property type="entry name" value="SWI2/SNF2 ATPases, N-terminal domain"/>
    <property type="match status" value="1"/>
</dbReference>
<dbReference type="PROSITE" id="PS51192">
    <property type="entry name" value="HELICASE_ATP_BIND_1"/>
    <property type="match status" value="1"/>
</dbReference>